<dbReference type="InterPro" id="IPR008884">
    <property type="entry name" value="TylF_MeTrfase"/>
</dbReference>
<comment type="caution">
    <text evidence="3">The sequence shown here is derived from an EMBL/GenBank/DDBJ whole genome shotgun (WGS) entry which is preliminary data.</text>
</comment>
<protein>
    <submittedName>
        <fullName evidence="3">dTDP-6-deoxy-L-hexose 3-O-methyltransferase</fullName>
    </submittedName>
</protein>
<gene>
    <name evidence="1" type="ORF">CRL21_06645</name>
    <name evidence="2" type="ORF">CYC04_00005</name>
    <name evidence="3" type="ORF">F1P02_02045</name>
</gene>
<dbReference type="PANTHER" id="PTHR40036">
    <property type="entry name" value="MACROCIN O-METHYLTRANSFERASE"/>
    <property type="match status" value="1"/>
</dbReference>
<organism evidence="3">
    <name type="scientific">Campylobacter coli</name>
    <dbReference type="NCBI Taxonomy" id="195"/>
    <lineage>
        <taxon>Bacteria</taxon>
        <taxon>Pseudomonadati</taxon>
        <taxon>Campylobacterota</taxon>
        <taxon>Epsilonproteobacteria</taxon>
        <taxon>Campylobacterales</taxon>
        <taxon>Campylobacteraceae</taxon>
        <taxon>Campylobacter</taxon>
    </lineage>
</organism>
<dbReference type="Pfam" id="PF05711">
    <property type="entry name" value="TylF"/>
    <property type="match status" value="1"/>
</dbReference>
<dbReference type="SUPFAM" id="SSF53335">
    <property type="entry name" value="S-adenosyl-L-methionine-dependent methyltransferases"/>
    <property type="match status" value="1"/>
</dbReference>
<proteinExistence type="predicted"/>
<keyword evidence="3" id="KW-0808">Transferase</keyword>
<dbReference type="EMBL" id="AAKFOM010000004">
    <property type="protein sequence ID" value="ECR3142807.1"/>
    <property type="molecule type" value="Genomic_DNA"/>
</dbReference>
<evidence type="ECO:0000313" key="3">
    <source>
        <dbReference type="EMBL" id="ECR3142807.1"/>
    </source>
</evidence>
<dbReference type="AlphaFoldDB" id="A0A5T1VTZ4"/>
<sequence>MDSFQIEKSFQYENAYYATCTDKRIAKQIVHYELYKKIMDLPGDLIECGIFKGNSFFELGHYRNILETQQSRKLIGFDIFGKFPETHYEDDKEKRINFIKDAGENSIDIDKMHEILSYKNISNYELIKGDINYTIPEYCKINPCLKIALLHIDVDIYEPTVTILENMYDKIVKGGIVIFDDYSFFPGETKAVDDFFRNKDIKLEKLPFLHKPTFIIKNEF</sequence>
<reference evidence="3" key="2">
    <citation type="submission" date="2019-09" db="EMBL/GenBank/DDBJ databases">
        <authorList>
            <person name="Ashton P.M."/>
            <person name="Dallman T."/>
            <person name="Nair S."/>
            <person name="De Pinna E."/>
            <person name="Peters T."/>
            <person name="Grant K."/>
        </authorList>
    </citation>
    <scope>NUCLEOTIDE SEQUENCE</scope>
    <source>
        <strain evidence="3">189198</strain>
    </source>
</reference>
<keyword evidence="3" id="KW-0489">Methyltransferase</keyword>
<accession>A0A5T1VTZ4</accession>
<dbReference type="Gene3D" id="3.40.50.150">
    <property type="entry name" value="Vaccinia Virus protein VP39"/>
    <property type="match status" value="1"/>
</dbReference>
<dbReference type="GO" id="GO:0008168">
    <property type="term" value="F:methyltransferase activity"/>
    <property type="evidence" value="ECO:0007669"/>
    <property type="project" value="UniProtKB-KW"/>
</dbReference>
<dbReference type="InterPro" id="IPR029063">
    <property type="entry name" value="SAM-dependent_MTases_sf"/>
</dbReference>
<dbReference type="GO" id="GO:0032259">
    <property type="term" value="P:methylation"/>
    <property type="evidence" value="ECO:0007669"/>
    <property type="project" value="UniProtKB-KW"/>
</dbReference>
<dbReference type="EMBL" id="AACPRT010000001">
    <property type="protein sequence ID" value="EAL6102941.1"/>
    <property type="molecule type" value="Genomic_DNA"/>
</dbReference>
<dbReference type="EMBL" id="AACIFC010000046">
    <property type="protein sequence ID" value="EAK6719864.1"/>
    <property type="molecule type" value="Genomic_DNA"/>
</dbReference>
<reference evidence="1" key="1">
    <citation type="submission" date="2018-05" db="EMBL/GenBank/DDBJ databases">
        <authorList>
            <consortium name="GenomeTrakr network: Whole genome sequencing for foodborne pathogen traceback"/>
        </authorList>
    </citation>
    <scope>NUCLEOTIDE SEQUENCE</scope>
    <source>
        <strain evidence="1">NC_C3488</strain>
        <strain evidence="2">NC_C3748</strain>
    </source>
</reference>
<evidence type="ECO:0000313" key="2">
    <source>
        <dbReference type="EMBL" id="EAL6102941.1"/>
    </source>
</evidence>
<dbReference type="PANTHER" id="PTHR40036:SF1">
    <property type="entry name" value="MACROCIN O-METHYLTRANSFERASE"/>
    <property type="match status" value="1"/>
</dbReference>
<evidence type="ECO:0000313" key="1">
    <source>
        <dbReference type="EMBL" id="EAK6719864.1"/>
    </source>
</evidence>
<name>A0A5T1VTZ4_CAMCO</name>
<dbReference type="RefSeq" id="WP_057991601.1">
    <property type="nucleotide sequence ID" value="NZ_CAJGWY010000009.1"/>
</dbReference>